<proteinExistence type="predicted"/>
<feature type="compositionally biased region" description="Pro residues" evidence="2">
    <location>
        <begin position="1"/>
        <end position="10"/>
    </location>
</feature>
<evidence type="ECO:0000313" key="5">
    <source>
        <dbReference type="Proteomes" id="UP001316803"/>
    </source>
</evidence>
<dbReference type="GO" id="GO:0008270">
    <property type="term" value="F:zinc ion binding"/>
    <property type="evidence" value="ECO:0007669"/>
    <property type="project" value="UniProtKB-KW"/>
</dbReference>
<feature type="compositionally biased region" description="Basic and acidic residues" evidence="2">
    <location>
        <begin position="636"/>
        <end position="646"/>
    </location>
</feature>
<feature type="region of interest" description="Disordered" evidence="2">
    <location>
        <begin position="181"/>
        <end position="296"/>
    </location>
</feature>
<keyword evidence="1" id="KW-0479">Metal-binding</keyword>
<dbReference type="EMBL" id="JAKLMC020000019">
    <property type="protein sequence ID" value="KAK5951610.1"/>
    <property type="molecule type" value="Genomic_DNA"/>
</dbReference>
<protein>
    <recommendedName>
        <fullName evidence="3">C2H2-type domain-containing protein</fullName>
    </recommendedName>
</protein>
<organism evidence="4 5">
    <name type="scientific">Knufia fluminis</name>
    <dbReference type="NCBI Taxonomy" id="191047"/>
    <lineage>
        <taxon>Eukaryota</taxon>
        <taxon>Fungi</taxon>
        <taxon>Dikarya</taxon>
        <taxon>Ascomycota</taxon>
        <taxon>Pezizomycotina</taxon>
        <taxon>Eurotiomycetes</taxon>
        <taxon>Chaetothyriomycetidae</taxon>
        <taxon>Chaetothyriales</taxon>
        <taxon>Trichomeriaceae</taxon>
        <taxon>Knufia</taxon>
    </lineage>
</organism>
<feature type="compositionally biased region" description="Low complexity" evidence="2">
    <location>
        <begin position="387"/>
        <end position="398"/>
    </location>
</feature>
<evidence type="ECO:0000313" key="4">
    <source>
        <dbReference type="EMBL" id="KAK5951610.1"/>
    </source>
</evidence>
<evidence type="ECO:0000256" key="2">
    <source>
        <dbReference type="SAM" id="MobiDB-lite"/>
    </source>
</evidence>
<dbReference type="PROSITE" id="PS50157">
    <property type="entry name" value="ZINC_FINGER_C2H2_2"/>
    <property type="match status" value="1"/>
</dbReference>
<dbReference type="Proteomes" id="UP001316803">
    <property type="component" value="Unassembled WGS sequence"/>
</dbReference>
<feature type="compositionally biased region" description="Low complexity" evidence="2">
    <location>
        <begin position="16"/>
        <end position="26"/>
    </location>
</feature>
<feature type="region of interest" description="Disordered" evidence="2">
    <location>
        <begin position="1"/>
        <end position="28"/>
    </location>
</feature>
<dbReference type="Pfam" id="PF10680">
    <property type="entry name" value="RRN9"/>
    <property type="match status" value="1"/>
</dbReference>
<dbReference type="SMART" id="SM00355">
    <property type="entry name" value="ZnF_C2H2"/>
    <property type="match status" value="2"/>
</dbReference>
<evidence type="ECO:0000256" key="1">
    <source>
        <dbReference type="PROSITE-ProRule" id="PRU00042"/>
    </source>
</evidence>
<name>A0AAN8EDH1_9EURO</name>
<gene>
    <name evidence="4" type="ORF">OHC33_007289</name>
</gene>
<dbReference type="InterPro" id="IPR019622">
    <property type="entry name" value="Rrn9_dom"/>
</dbReference>
<dbReference type="InterPro" id="IPR013087">
    <property type="entry name" value="Znf_C2H2_type"/>
</dbReference>
<feature type="region of interest" description="Disordered" evidence="2">
    <location>
        <begin position="142"/>
        <end position="165"/>
    </location>
</feature>
<feature type="compositionally biased region" description="Basic and acidic residues" evidence="2">
    <location>
        <begin position="181"/>
        <end position="209"/>
    </location>
</feature>
<feature type="region of interest" description="Disordered" evidence="2">
    <location>
        <begin position="98"/>
        <end position="128"/>
    </location>
</feature>
<feature type="compositionally biased region" description="Polar residues" evidence="2">
    <location>
        <begin position="145"/>
        <end position="164"/>
    </location>
</feature>
<keyword evidence="1" id="KW-0863">Zinc-finger</keyword>
<feature type="region of interest" description="Disordered" evidence="2">
    <location>
        <begin position="335"/>
        <end position="399"/>
    </location>
</feature>
<dbReference type="AlphaFoldDB" id="A0AAN8EDH1"/>
<keyword evidence="1" id="KW-0862">Zinc</keyword>
<accession>A0AAN8EDH1</accession>
<feature type="compositionally biased region" description="Low complexity" evidence="2">
    <location>
        <begin position="256"/>
        <end position="281"/>
    </location>
</feature>
<feature type="region of interest" description="Disordered" evidence="2">
    <location>
        <begin position="617"/>
        <end position="674"/>
    </location>
</feature>
<feature type="compositionally biased region" description="Basic residues" evidence="2">
    <location>
        <begin position="363"/>
        <end position="374"/>
    </location>
</feature>
<sequence length="674" mass="75320">MDEVPSPDPVNPGMQPLSSPSNSPLPDSELQAYIETYPFAAEPTYFTRPNRYYGPASTWRSWTAGDRAVAEDVLYASRAADLGVHLFNAFALKQMAASANGGQLRSRSRSRSRARSAETDGPEPLFAPPEIWTAWPLRARDVPRNTHSAGPQEHSSSSFNTSRPSAALEDALIATSLRHAKEQWNQREREPELPQVDRRKRDWKAEMDLTKQQLRHSGLLEDDDDDDKPDGQGNDGQDYTVDTNTDIEDREPSPSPELNLPPSIATFSSQAFAAAVESSSEGETETSKSEDDIPLFSADDHEARRILLPSTRHILAKLDDLLVGLHKARLAYAVRDPESRSRSTSRPESTDDERFVRSGSRAASRKRGRKRKRSISSQEDDSSQKISASRSRVRSATRQYGTKGKGFGVRDWSDVLGMAALTGWNTETIARASERCAKLFGQNMMFRTFHESGGDAAGQNEEEPYFEEEFAYVPTASEPLLSVSTDVTPAGTQRLDNDEGIMYIRDQSSPYNSRTCPYQDCPRHISGKPFAKRYHLERHLSSVHGQQSPQPPDSPTKVASTFLLPVRGKTGGDETLSCPVLDCHQGIHTYTRSTRLYDHIRHAHPHFDLEEYKKIAGKGRRGKYDRSRSRGVRRKNVQEQGHKGTSSDDEDATFAPQRNHMHRNSDSSDAEYVG</sequence>
<feature type="domain" description="C2H2-type" evidence="3">
    <location>
        <begin position="519"/>
        <end position="549"/>
    </location>
</feature>
<reference evidence="4 5" key="1">
    <citation type="submission" date="2022-12" db="EMBL/GenBank/DDBJ databases">
        <title>Genomic features and morphological characterization of a novel Knufia sp. strain isolated from spacecraft assembly facility.</title>
        <authorList>
            <person name="Teixeira M."/>
            <person name="Chander A.M."/>
            <person name="Stajich J.E."/>
            <person name="Venkateswaran K."/>
        </authorList>
    </citation>
    <scope>NUCLEOTIDE SEQUENCE [LARGE SCALE GENOMIC DNA]</scope>
    <source>
        <strain evidence="4 5">FJI-L2-BK-P2</strain>
    </source>
</reference>
<evidence type="ECO:0000259" key="3">
    <source>
        <dbReference type="PROSITE" id="PS50157"/>
    </source>
</evidence>
<keyword evidence="5" id="KW-1185">Reference proteome</keyword>
<comment type="caution">
    <text evidence="4">The sequence shown here is derived from an EMBL/GenBank/DDBJ whole genome shotgun (WGS) entry which is preliminary data.</text>
</comment>